<dbReference type="Proteomes" id="UP001498771">
    <property type="component" value="Unassembled WGS sequence"/>
</dbReference>
<feature type="region of interest" description="Disordered" evidence="9">
    <location>
        <begin position="1"/>
        <end position="30"/>
    </location>
</feature>
<name>A0ABR1F2U0_9ASCO</name>
<evidence type="ECO:0000256" key="8">
    <source>
        <dbReference type="ARBA" id="ARBA00023136"/>
    </source>
</evidence>
<keyword evidence="12" id="KW-1185">Reference proteome</keyword>
<feature type="transmembrane region" description="Helical" evidence="10">
    <location>
        <begin position="697"/>
        <end position="717"/>
    </location>
</feature>
<dbReference type="InterPro" id="IPR004813">
    <property type="entry name" value="OPT"/>
</dbReference>
<gene>
    <name evidence="11" type="ORF">BZA70DRAFT_241342</name>
</gene>
<dbReference type="NCBIfam" id="TIGR00727">
    <property type="entry name" value="ISP4_OPT"/>
    <property type="match status" value="1"/>
</dbReference>
<feature type="transmembrane region" description="Helical" evidence="10">
    <location>
        <begin position="631"/>
        <end position="653"/>
    </location>
</feature>
<feature type="transmembrane region" description="Helical" evidence="10">
    <location>
        <begin position="774"/>
        <end position="797"/>
    </location>
</feature>
<evidence type="ECO:0000256" key="6">
    <source>
        <dbReference type="ARBA" id="ARBA00022927"/>
    </source>
</evidence>
<keyword evidence="5" id="KW-0571">Peptide transport</keyword>
<keyword evidence="7 10" id="KW-1133">Transmembrane helix</keyword>
<evidence type="ECO:0000256" key="2">
    <source>
        <dbReference type="ARBA" id="ARBA00008807"/>
    </source>
</evidence>
<evidence type="ECO:0000313" key="12">
    <source>
        <dbReference type="Proteomes" id="UP001498771"/>
    </source>
</evidence>
<feature type="transmembrane region" description="Helical" evidence="10">
    <location>
        <begin position="346"/>
        <end position="365"/>
    </location>
</feature>
<protein>
    <submittedName>
        <fullName evidence="11">OPT oligopeptide transporter protein-domain-containing protein</fullName>
    </submittedName>
</protein>
<feature type="transmembrane region" description="Helical" evidence="10">
    <location>
        <begin position="309"/>
        <end position="326"/>
    </location>
</feature>
<feature type="transmembrane region" description="Helical" evidence="10">
    <location>
        <begin position="523"/>
        <end position="543"/>
    </location>
</feature>
<evidence type="ECO:0000256" key="10">
    <source>
        <dbReference type="SAM" id="Phobius"/>
    </source>
</evidence>
<dbReference type="NCBIfam" id="TIGR00728">
    <property type="entry name" value="OPT_sfam"/>
    <property type="match status" value="1"/>
</dbReference>
<feature type="transmembrane region" description="Helical" evidence="10">
    <location>
        <begin position="673"/>
        <end position="690"/>
    </location>
</feature>
<dbReference type="InterPro" id="IPR004648">
    <property type="entry name" value="Oligpept_transpt"/>
</dbReference>
<dbReference type="RefSeq" id="XP_064766406.1">
    <property type="nucleotide sequence ID" value="XM_064910529.1"/>
</dbReference>
<feature type="transmembrane region" description="Helical" evidence="10">
    <location>
        <begin position="729"/>
        <end position="762"/>
    </location>
</feature>
<organism evidence="11 12">
    <name type="scientific">Myxozyma melibiosi</name>
    <dbReference type="NCBI Taxonomy" id="54550"/>
    <lineage>
        <taxon>Eukaryota</taxon>
        <taxon>Fungi</taxon>
        <taxon>Dikarya</taxon>
        <taxon>Ascomycota</taxon>
        <taxon>Saccharomycotina</taxon>
        <taxon>Lipomycetes</taxon>
        <taxon>Lipomycetales</taxon>
        <taxon>Lipomycetaceae</taxon>
        <taxon>Myxozyma</taxon>
    </lineage>
</organism>
<dbReference type="PANTHER" id="PTHR22601">
    <property type="entry name" value="ISP4 LIKE PROTEIN"/>
    <property type="match status" value="1"/>
</dbReference>
<evidence type="ECO:0000256" key="3">
    <source>
        <dbReference type="ARBA" id="ARBA00022448"/>
    </source>
</evidence>
<feature type="transmembrane region" description="Helical" evidence="10">
    <location>
        <begin position="271"/>
        <end position="288"/>
    </location>
</feature>
<keyword evidence="6" id="KW-0653">Protein transport</keyword>
<feature type="transmembrane region" description="Helical" evidence="10">
    <location>
        <begin position="549"/>
        <end position="569"/>
    </location>
</feature>
<comment type="similarity">
    <text evidence="2">Belongs to the oligopeptide OPT transporter family.</text>
</comment>
<feature type="transmembrane region" description="Helical" evidence="10">
    <location>
        <begin position="238"/>
        <end position="259"/>
    </location>
</feature>
<accession>A0ABR1F2U0</accession>
<evidence type="ECO:0000256" key="4">
    <source>
        <dbReference type="ARBA" id="ARBA00022692"/>
    </source>
</evidence>
<evidence type="ECO:0000256" key="1">
    <source>
        <dbReference type="ARBA" id="ARBA00004141"/>
    </source>
</evidence>
<keyword evidence="4 10" id="KW-0812">Transmembrane</keyword>
<proteinExistence type="inferred from homology"/>
<feature type="transmembrane region" description="Helical" evidence="10">
    <location>
        <begin position="452"/>
        <end position="475"/>
    </location>
</feature>
<sequence length="842" mass="94844">MDSFSSEDEKQVSTDDGVYEKTSSFSKSSYRKDLTDRVASANDVKLAISRIDELSLDQALDILRTAADYHKDDMNFSEEAMAKIQLILQGPEAYPADAEVYEFDAKVEAALIKFFSPYPEVRSIASIDDEEDVPVESLRAYVILVVWTIVGSGVNQFFSSRLPQITLTTDIMQLLIYFTARVLEFLPDVGFTVFGTRVSANPGPWSFKEQMFCTIAINAGMTTPYVTQANIIVQKLDLFYGSTWVSIGYQFLLVLSSQFMGFGYAGLMRRLAVYPIKALWPIVLPSLAMNRALVSNRKNEIANGWKISGVKFFFIVFAASFLWAWIPDYLFPALSEFDWMTWIAPNNFNLVAITGISMGMGINPIPSFDWGVIGYSSPLVLPFFSFVNYFIGTALGTLIIIGMYYSNYRWTAYMPINTNTVVSNTMDAFDVSMVLSQNGTFDESLYQQYSPAFFSAGFLISYGSVFALYPALLVWTGLNYWRSMASAFVDFYQAVKDRSRSMYAQFTDPFSEYMRKHKEVPDWWFLVVLLISFIFAVVCLTVYPTQTSVGGLILIMFINMVFLVPVTLLNATTGVSMGLNIITELISGKMYPGNPNALMTLKAYGVMIDGQAATYISDQKAAHYTKVPPRAVFRGQILATLLAAIVSIGVLNWQMGHVTDFCSQLQTESFTCPSAYSFFSASIMFGILGPKKMFDGLYPILPWCFLIGALITIPFFFARKYFFRYFRSFHPLLVIGGMTIFGAYNISYYIPGLYMSFVFMYYIRRKYLAWWEKYNYLLSSALGAGLAFSVIIIFFSVQYHPKDVVWWGLTVLYSGIEAGIGQVSRLPVPEVGYFGPAPGHYP</sequence>
<evidence type="ECO:0000256" key="5">
    <source>
        <dbReference type="ARBA" id="ARBA00022856"/>
    </source>
</evidence>
<comment type="subcellular location">
    <subcellularLocation>
        <location evidence="1">Membrane</location>
        <topology evidence="1">Multi-pass membrane protein</topology>
    </subcellularLocation>
</comment>
<dbReference type="Pfam" id="PF03169">
    <property type="entry name" value="OPT"/>
    <property type="match status" value="1"/>
</dbReference>
<evidence type="ECO:0000313" key="11">
    <source>
        <dbReference type="EMBL" id="KAK7203373.1"/>
    </source>
</evidence>
<dbReference type="GeneID" id="90036041"/>
<feature type="transmembrane region" description="Helical" evidence="10">
    <location>
        <begin position="386"/>
        <end position="405"/>
    </location>
</feature>
<evidence type="ECO:0000256" key="9">
    <source>
        <dbReference type="SAM" id="MobiDB-lite"/>
    </source>
</evidence>
<keyword evidence="8 10" id="KW-0472">Membrane</keyword>
<comment type="caution">
    <text evidence="11">The sequence shown here is derived from an EMBL/GenBank/DDBJ whole genome shotgun (WGS) entry which is preliminary data.</text>
</comment>
<reference evidence="11 12" key="1">
    <citation type="submission" date="2024-03" db="EMBL/GenBank/DDBJ databases">
        <title>Genome-scale model development and genomic sequencing of the oleaginous clade Lipomyces.</title>
        <authorList>
            <consortium name="Lawrence Berkeley National Laboratory"/>
            <person name="Czajka J.J."/>
            <person name="Han Y."/>
            <person name="Kim J."/>
            <person name="Mondo S.J."/>
            <person name="Hofstad B.A."/>
            <person name="Robles A."/>
            <person name="Haridas S."/>
            <person name="Riley R."/>
            <person name="LaButti K."/>
            <person name="Pangilinan J."/>
            <person name="Andreopoulos W."/>
            <person name="Lipzen A."/>
            <person name="Yan J."/>
            <person name="Wang M."/>
            <person name="Ng V."/>
            <person name="Grigoriev I.V."/>
            <person name="Spatafora J.W."/>
            <person name="Magnuson J.K."/>
            <person name="Baker S.E."/>
            <person name="Pomraning K.R."/>
        </authorList>
    </citation>
    <scope>NUCLEOTIDE SEQUENCE [LARGE SCALE GENOMIC DNA]</scope>
    <source>
        <strain evidence="11 12">Phaff 52-87</strain>
    </source>
</reference>
<evidence type="ECO:0000256" key="7">
    <source>
        <dbReference type="ARBA" id="ARBA00022989"/>
    </source>
</evidence>
<dbReference type="EMBL" id="JBBJBU010000012">
    <property type="protein sequence ID" value="KAK7203373.1"/>
    <property type="molecule type" value="Genomic_DNA"/>
</dbReference>
<keyword evidence="3" id="KW-0813">Transport</keyword>